<dbReference type="Gene3D" id="2.40.50.90">
    <property type="match status" value="1"/>
</dbReference>
<dbReference type="Pfam" id="PF00565">
    <property type="entry name" value="SNase"/>
    <property type="match status" value="1"/>
</dbReference>
<feature type="signal peptide" evidence="1">
    <location>
        <begin position="1"/>
        <end position="22"/>
    </location>
</feature>
<organism evidence="3 4">
    <name type="scientific">Novosphingobium aromaticivorans (strain ATCC 700278 / DSM 12444 / CCUG 56034 / CIP 105152 / NBRC 16084 / F199)</name>
    <dbReference type="NCBI Taxonomy" id="279238"/>
    <lineage>
        <taxon>Bacteria</taxon>
        <taxon>Pseudomonadati</taxon>
        <taxon>Pseudomonadota</taxon>
        <taxon>Alphaproteobacteria</taxon>
        <taxon>Sphingomonadales</taxon>
        <taxon>Sphingomonadaceae</taxon>
        <taxon>Novosphingobium</taxon>
    </lineage>
</organism>
<dbReference type="STRING" id="279238.Saro_0557"/>
<reference evidence="4" key="1">
    <citation type="submission" date="2006-01" db="EMBL/GenBank/DDBJ databases">
        <title>Complete sequence of Novosphingobium aromaticivorans DSM 12444.</title>
        <authorList>
            <consortium name="US DOE Joint Genome Institute"/>
            <person name="Copeland A."/>
            <person name="Lucas S."/>
            <person name="Lapidus A."/>
            <person name="Barry K."/>
            <person name="Detter J.C."/>
            <person name="Glavina T."/>
            <person name="Hammon N."/>
            <person name="Israni S."/>
            <person name="Pitluck S."/>
            <person name="Chain P."/>
            <person name="Malfatti S."/>
            <person name="Shin M."/>
            <person name="Vergez L."/>
            <person name="Schmutz J."/>
            <person name="Larimer F."/>
            <person name="Land M."/>
            <person name="Kyrpides N."/>
            <person name="Ivanova N."/>
            <person name="Fredrickson J."/>
            <person name="Balkwill D."/>
            <person name="Romine M.F."/>
            <person name="Richardson P."/>
        </authorList>
    </citation>
    <scope>NUCLEOTIDE SEQUENCE [LARGE SCALE GENOMIC DNA]</scope>
    <source>
        <strain evidence="4">ATCC 700278 / DSM 12444 / CCUG 56034 / CIP 105152 / NBRC 16084 / F199</strain>
    </source>
</reference>
<dbReference type="EMBL" id="CP000248">
    <property type="protein sequence ID" value="ABD25004.1"/>
    <property type="molecule type" value="Genomic_DNA"/>
</dbReference>
<dbReference type="Proteomes" id="UP000009134">
    <property type="component" value="Chromosome"/>
</dbReference>
<protein>
    <submittedName>
        <fullName evidence="3">Nuclease (SNase-like)</fullName>
    </submittedName>
</protein>
<proteinExistence type="predicted"/>
<dbReference type="InterPro" id="IPR016071">
    <property type="entry name" value="Staphylococal_nuclease_OB-fold"/>
</dbReference>
<name>Q2GAW9_NOVAD</name>
<dbReference type="PROSITE" id="PS50830">
    <property type="entry name" value="TNASE_3"/>
    <property type="match status" value="1"/>
</dbReference>
<feature type="domain" description="TNase-like" evidence="2">
    <location>
        <begin position="40"/>
        <end position="143"/>
    </location>
</feature>
<dbReference type="InterPro" id="IPR035437">
    <property type="entry name" value="SNase_OB-fold_sf"/>
</dbReference>
<dbReference type="KEGG" id="nar:Saro_0557"/>
<accession>Q2GAW9</accession>
<evidence type="ECO:0000256" key="1">
    <source>
        <dbReference type="SAM" id="SignalP"/>
    </source>
</evidence>
<evidence type="ECO:0000313" key="4">
    <source>
        <dbReference type="Proteomes" id="UP000009134"/>
    </source>
</evidence>
<evidence type="ECO:0000313" key="3">
    <source>
        <dbReference type="EMBL" id="ABD25004.1"/>
    </source>
</evidence>
<gene>
    <name evidence="3" type="ordered locus">Saro_0557</name>
</gene>
<keyword evidence="4" id="KW-1185">Reference proteome</keyword>
<dbReference type="AlphaFoldDB" id="Q2GAW9"/>
<dbReference type="HOGENOM" id="CLU_046484_13_1_5"/>
<evidence type="ECO:0000259" key="2">
    <source>
        <dbReference type="PROSITE" id="PS50830"/>
    </source>
</evidence>
<keyword evidence="1" id="KW-0732">Signal</keyword>
<dbReference type="RefSeq" id="WP_011444218.1">
    <property type="nucleotide sequence ID" value="NC_007794.1"/>
</dbReference>
<dbReference type="eggNOG" id="COG1525">
    <property type="taxonomic scope" value="Bacteria"/>
</dbReference>
<feature type="chain" id="PRO_5004208163" evidence="1">
    <location>
        <begin position="23"/>
        <end position="143"/>
    </location>
</feature>
<sequence>MKTLLPVLSLALLSLQPGISHAGAVDPERASFAQCGVGKRITCVVDGDTFWYEGAKIRMADINTPETSGPSCAAEAVLGARATRRLTQLLNDGPFTLEVRGRETDRFGRALRVVTRQGKSLGAILEAEGLAEYWKGRRSDWCA</sequence>
<dbReference type="SUPFAM" id="SSF50199">
    <property type="entry name" value="Staphylococcal nuclease"/>
    <property type="match status" value="1"/>
</dbReference>